<proteinExistence type="predicted"/>
<accession>A0A3B0U1J1</accession>
<dbReference type="PROSITE" id="PS51257">
    <property type="entry name" value="PROKAR_LIPOPROTEIN"/>
    <property type="match status" value="1"/>
</dbReference>
<organism evidence="1">
    <name type="scientific">hydrothermal vent metagenome</name>
    <dbReference type="NCBI Taxonomy" id="652676"/>
    <lineage>
        <taxon>unclassified sequences</taxon>
        <taxon>metagenomes</taxon>
        <taxon>ecological metagenomes</taxon>
    </lineage>
</organism>
<name>A0A3B0U1J1_9ZZZZ</name>
<dbReference type="Gene3D" id="2.130.10.10">
    <property type="entry name" value="YVTN repeat-like/Quinoprotein amine dehydrogenase"/>
    <property type="match status" value="1"/>
</dbReference>
<dbReference type="InterPro" id="IPR015943">
    <property type="entry name" value="WD40/YVTN_repeat-like_dom_sf"/>
</dbReference>
<reference evidence="1" key="1">
    <citation type="submission" date="2018-06" db="EMBL/GenBank/DDBJ databases">
        <authorList>
            <person name="Zhirakovskaya E."/>
        </authorList>
    </citation>
    <scope>NUCLEOTIDE SEQUENCE</scope>
</reference>
<gene>
    <name evidence="1" type="ORF">MNBD_BACTEROID03-625</name>
</gene>
<protein>
    <submittedName>
        <fullName evidence="1">Uncharacterized protein</fullName>
    </submittedName>
</protein>
<dbReference type="AlphaFoldDB" id="A0A3B0U1J1"/>
<sequence>MRNLIKNKLLVFKRASILLVVLTAYSCGKKDEVVVAPEVAFGKWELTGNSGYFFRENRKNEKYVHINTDNTIDVLSEDPLGFKRVKSKIVTVSDDQITISGSGEGGVVIYNYTLAEDTLILENASGKTIELIRNNNIPEVSDWFEELTILSEGPAPWVEDVDIAYNGTHIVYGNGRESETIGLVNTDNFNLDGEITTTHNAFVVEVEKGDASDRSIFQGNDGRDTFYAYTENTNTFVFKSPELGAWIKGLASIDGENIWVSSGNEQQLYHYNYSNQEIVQTIDLDFKPQGLDYQGGFLYVSDGAKIHKCQTSPTLKPVKSYGIKNHRIYGIAYDGTNFWISAWVNGSYKLIKTDLTL</sequence>
<dbReference type="EMBL" id="UOEL01000120">
    <property type="protein sequence ID" value="VAW14664.1"/>
    <property type="molecule type" value="Genomic_DNA"/>
</dbReference>
<dbReference type="SUPFAM" id="SSF75011">
    <property type="entry name" value="3-carboxy-cis,cis-mucoante lactonizing enzyme"/>
    <property type="match status" value="1"/>
</dbReference>
<evidence type="ECO:0000313" key="1">
    <source>
        <dbReference type="EMBL" id="VAW14664.1"/>
    </source>
</evidence>